<dbReference type="EMBL" id="JBAWTH010000031">
    <property type="protein sequence ID" value="KAL2285255.1"/>
    <property type="molecule type" value="Genomic_DNA"/>
</dbReference>
<accession>A0ABR4ES38</accession>
<dbReference type="PANTHER" id="PTHR42085">
    <property type="entry name" value="F-BOX DOMAIN-CONTAINING PROTEIN"/>
    <property type="match status" value="1"/>
</dbReference>
<evidence type="ECO:0000313" key="3">
    <source>
        <dbReference type="Proteomes" id="UP001600888"/>
    </source>
</evidence>
<dbReference type="InterPro" id="IPR038883">
    <property type="entry name" value="AN11006-like"/>
</dbReference>
<name>A0ABR4ES38_9PEZI</name>
<dbReference type="Proteomes" id="UP001600888">
    <property type="component" value="Unassembled WGS sequence"/>
</dbReference>
<gene>
    <name evidence="2" type="ORF">FJTKL_08215</name>
</gene>
<reference evidence="2 3" key="1">
    <citation type="submission" date="2024-03" db="EMBL/GenBank/DDBJ databases">
        <title>A high-quality draft genome sequence of Diaporthe vaccinii, a causative agent of upright dieback and viscid rot disease in cranberry plants.</title>
        <authorList>
            <person name="Sarrasin M."/>
            <person name="Lang B.F."/>
            <person name="Burger G."/>
        </authorList>
    </citation>
    <scope>NUCLEOTIDE SEQUENCE [LARGE SCALE GENOMIC DNA]</scope>
    <source>
        <strain evidence="2 3">IS7</strain>
    </source>
</reference>
<sequence>MEADNIPHNSTMDETGRKIVDQDGGGQQEVKTLSNAIQVQPNGVTAMSEPTACLSTRNYFRFLDLPAEIRNMVYRYAGTYSVDPDAIRVALPDLVDTVEKARPNLRQAPITRVNRQIRHECLHIFYDMFNFMFNLNVRSEEVAGEQRVILHPASENQASLQSFYEMIQAFAPSPTNMLHISNLHFLAVLMIKITLKGHDEDLGSIAFRMTSADETDFNSLAVHGLDWNCREAVLNAWVDAAQNSAVSWAFGMEPEPNKLGYLAHRALVGKLVGLLCLIAEHCPQLTRSVYLFYEGPGLYGADLYDLADDATCLEYWPEYFHLSNTVA</sequence>
<organism evidence="2 3">
    <name type="scientific">Diaporthe vaccinii</name>
    <dbReference type="NCBI Taxonomy" id="105482"/>
    <lineage>
        <taxon>Eukaryota</taxon>
        <taxon>Fungi</taxon>
        <taxon>Dikarya</taxon>
        <taxon>Ascomycota</taxon>
        <taxon>Pezizomycotina</taxon>
        <taxon>Sordariomycetes</taxon>
        <taxon>Sordariomycetidae</taxon>
        <taxon>Diaporthales</taxon>
        <taxon>Diaporthaceae</taxon>
        <taxon>Diaporthe</taxon>
        <taxon>Diaporthe eres species complex</taxon>
    </lineage>
</organism>
<comment type="caution">
    <text evidence="2">The sequence shown here is derived from an EMBL/GenBank/DDBJ whole genome shotgun (WGS) entry which is preliminary data.</text>
</comment>
<dbReference type="PANTHER" id="PTHR42085:SF2">
    <property type="entry name" value="F-BOX DOMAIN-CONTAINING PROTEIN"/>
    <property type="match status" value="1"/>
</dbReference>
<evidence type="ECO:0000313" key="2">
    <source>
        <dbReference type="EMBL" id="KAL2285255.1"/>
    </source>
</evidence>
<evidence type="ECO:0000256" key="1">
    <source>
        <dbReference type="SAM" id="MobiDB-lite"/>
    </source>
</evidence>
<keyword evidence="3" id="KW-1185">Reference proteome</keyword>
<protein>
    <submittedName>
        <fullName evidence="2">Uncharacterized protein</fullName>
    </submittedName>
</protein>
<proteinExistence type="predicted"/>
<feature type="region of interest" description="Disordered" evidence="1">
    <location>
        <begin position="1"/>
        <end position="27"/>
    </location>
</feature>